<reference evidence="1 2" key="1">
    <citation type="journal article" date="2020" name="Genomics">
        <title>Complete, high-quality genomes from long-read metagenomic sequencing of two wolf lichen thalli reveals enigmatic genome architecture.</title>
        <authorList>
            <person name="McKenzie S.K."/>
            <person name="Walston R.F."/>
            <person name="Allen J.L."/>
        </authorList>
    </citation>
    <scope>NUCLEOTIDE SEQUENCE [LARGE SCALE GENOMIC DNA]</scope>
    <source>
        <strain evidence="1">WasteWater1</strain>
    </source>
</reference>
<gene>
    <name evidence="1" type="ORF">HO133_008193</name>
</gene>
<dbReference type="RefSeq" id="XP_037156397.1">
    <property type="nucleotide sequence ID" value="XM_037299061.1"/>
</dbReference>
<dbReference type="EMBL" id="JACCJB010000004">
    <property type="protein sequence ID" value="KAF6228463.1"/>
    <property type="molecule type" value="Genomic_DNA"/>
</dbReference>
<evidence type="ECO:0000313" key="2">
    <source>
        <dbReference type="Proteomes" id="UP000593566"/>
    </source>
</evidence>
<comment type="caution">
    <text evidence="1">The sequence shown here is derived from an EMBL/GenBank/DDBJ whole genome shotgun (WGS) entry which is preliminary data.</text>
</comment>
<name>A0A8H6CRY2_9LECA</name>
<dbReference type="AlphaFoldDB" id="A0A8H6CRY2"/>
<accession>A0A8H6CRY2</accession>
<keyword evidence="2" id="KW-1185">Reference proteome</keyword>
<dbReference type="Proteomes" id="UP000593566">
    <property type="component" value="Unassembled WGS sequence"/>
</dbReference>
<protein>
    <submittedName>
        <fullName evidence="1">Uncharacterized protein</fullName>
    </submittedName>
</protein>
<evidence type="ECO:0000313" key="1">
    <source>
        <dbReference type="EMBL" id="KAF6228463.1"/>
    </source>
</evidence>
<dbReference type="GeneID" id="59336590"/>
<proteinExistence type="predicted"/>
<sequence length="153" mass="17276">MSPSLPAIYELSVTQRKDIRDAFKSACLALPSDCSDDFNDKPTVIADMKRRLQSEAMFDRAITDEEALICYQYSLDHQRATLEKQRQKTTTLELDTAGRKKAMASLKRSLKTLNAAFNTFDSSEHSTDAILAVKAVIDDARFKIAVRRLSKRI</sequence>
<organism evidence="1 2">
    <name type="scientific">Letharia lupina</name>
    <dbReference type="NCBI Taxonomy" id="560253"/>
    <lineage>
        <taxon>Eukaryota</taxon>
        <taxon>Fungi</taxon>
        <taxon>Dikarya</taxon>
        <taxon>Ascomycota</taxon>
        <taxon>Pezizomycotina</taxon>
        <taxon>Lecanoromycetes</taxon>
        <taxon>OSLEUM clade</taxon>
        <taxon>Lecanoromycetidae</taxon>
        <taxon>Lecanorales</taxon>
        <taxon>Lecanorineae</taxon>
        <taxon>Parmeliaceae</taxon>
        <taxon>Letharia</taxon>
    </lineage>
</organism>